<keyword evidence="2" id="KW-1133">Transmembrane helix</keyword>
<evidence type="ECO:0000313" key="4">
    <source>
        <dbReference type="Proteomes" id="UP000606974"/>
    </source>
</evidence>
<gene>
    <name evidence="3" type="ORF">GJ744_002131</name>
</gene>
<keyword evidence="2" id="KW-0812">Transmembrane</keyword>
<evidence type="ECO:0000256" key="1">
    <source>
        <dbReference type="SAM" id="MobiDB-lite"/>
    </source>
</evidence>
<dbReference type="Proteomes" id="UP000606974">
    <property type="component" value="Unassembled WGS sequence"/>
</dbReference>
<accession>A0A8H7ACB7</accession>
<feature type="compositionally biased region" description="Low complexity" evidence="1">
    <location>
        <begin position="1"/>
        <end position="42"/>
    </location>
</feature>
<feature type="transmembrane region" description="Helical" evidence="2">
    <location>
        <begin position="52"/>
        <end position="74"/>
    </location>
</feature>
<proteinExistence type="predicted"/>
<keyword evidence="2" id="KW-0472">Membrane</keyword>
<dbReference type="EMBL" id="JAACFV010000135">
    <property type="protein sequence ID" value="KAF7504511.1"/>
    <property type="molecule type" value="Genomic_DNA"/>
</dbReference>
<reference evidence="3" key="1">
    <citation type="submission" date="2020-02" db="EMBL/GenBank/DDBJ databases">
        <authorList>
            <person name="Palmer J.M."/>
        </authorList>
    </citation>
    <scope>NUCLEOTIDE SEQUENCE</scope>
    <source>
        <strain evidence="3">EPUS1.4</strain>
        <tissue evidence="3">Thallus</tissue>
    </source>
</reference>
<evidence type="ECO:0000256" key="2">
    <source>
        <dbReference type="SAM" id="Phobius"/>
    </source>
</evidence>
<organism evidence="3 4">
    <name type="scientific">Endocarpon pusillum</name>
    <dbReference type="NCBI Taxonomy" id="364733"/>
    <lineage>
        <taxon>Eukaryota</taxon>
        <taxon>Fungi</taxon>
        <taxon>Dikarya</taxon>
        <taxon>Ascomycota</taxon>
        <taxon>Pezizomycotina</taxon>
        <taxon>Eurotiomycetes</taxon>
        <taxon>Chaetothyriomycetidae</taxon>
        <taxon>Verrucariales</taxon>
        <taxon>Verrucariaceae</taxon>
        <taxon>Endocarpon</taxon>
    </lineage>
</organism>
<name>A0A8H7ACB7_9EURO</name>
<evidence type="ECO:0000313" key="3">
    <source>
        <dbReference type="EMBL" id="KAF7504511.1"/>
    </source>
</evidence>
<comment type="caution">
    <text evidence="3">The sequence shown here is derived from an EMBL/GenBank/DDBJ whole genome shotgun (WGS) entry which is preliminary data.</text>
</comment>
<dbReference type="OrthoDB" id="10568529at2759"/>
<feature type="region of interest" description="Disordered" evidence="1">
    <location>
        <begin position="1"/>
        <end position="46"/>
    </location>
</feature>
<sequence>MSRQVTSAISTIPPLSTSSTAAEDSASSATSVTSPASPSSVSLPEQQNNTGAIVGGVVGGVALICFVVLVVLWIRKRNGGNAQVPAYSEQKPVVAQELPP</sequence>
<keyword evidence="4" id="KW-1185">Reference proteome</keyword>
<evidence type="ECO:0008006" key="5">
    <source>
        <dbReference type="Google" id="ProtNLM"/>
    </source>
</evidence>
<feature type="region of interest" description="Disordered" evidence="1">
    <location>
        <begin position="81"/>
        <end position="100"/>
    </location>
</feature>
<dbReference type="AlphaFoldDB" id="A0A8H7ACB7"/>
<protein>
    <recommendedName>
        <fullName evidence="5">Mid2 domain-containing protein</fullName>
    </recommendedName>
</protein>